<evidence type="ECO:0000256" key="1">
    <source>
        <dbReference type="ARBA" id="ARBA00004167"/>
    </source>
</evidence>
<keyword evidence="6" id="KW-0133">Cell shape</keyword>
<dbReference type="Proteomes" id="UP000029453">
    <property type="component" value="Unassembled WGS sequence"/>
</dbReference>
<dbReference type="PANTHER" id="PTHR30627:SF2">
    <property type="entry name" value="PEPTIDOGLYCAN D,D-TRANSPEPTIDASE MRDA"/>
    <property type="match status" value="1"/>
</dbReference>
<keyword evidence="16" id="KW-1185">Reference proteome</keyword>
<keyword evidence="7" id="KW-0573">Peptidoglycan synthesis</keyword>
<evidence type="ECO:0000256" key="6">
    <source>
        <dbReference type="ARBA" id="ARBA00022960"/>
    </source>
</evidence>
<keyword evidence="9 12" id="KW-0472">Membrane</keyword>
<reference evidence="15 16" key="1">
    <citation type="submission" date="2012-10" db="EMBL/GenBank/DDBJ databases">
        <title>Draft Genome Sequence of Paenibacillus popilliae ATCC 14706T.</title>
        <authorList>
            <person name="Iiyama K."/>
            <person name="Mori K."/>
            <person name="Mon H."/>
            <person name="Chieda Y."/>
            <person name="Lee J.M."/>
            <person name="Kusakabe T."/>
            <person name="Tashiro K."/>
            <person name="Asano S."/>
            <person name="Yasunaga-Aoki C."/>
            <person name="Shimizu S."/>
        </authorList>
    </citation>
    <scope>NUCLEOTIDE SEQUENCE [LARGE SCALE GENOMIC DNA]</scope>
    <source>
        <strain evidence="15 16">ATCC 14706</strain>
    </source>
</reference>
<protein>
    <submittedName>
        <fullName evidence="15">Cell division protein FtsI/penicillin-binding protein 2</fullName>
    </submittedName>
</protein>
<name>M9LNJ2_PAEPP</name>
<keyword evidence="8 12" id="KW-1133">Transmembrane helix</keyword>
<dbReference type="Pfam" id="PF00905">
    <property type="entry name" value="Transpeptidase"/>
    <property type="match status" value="1"/>
</dbReference>
<dbReference type="InterPro" id="IPR001460">
    <property type="entry name" value="PCN-bd_Tpept"/>
</dbReference>
<evidence type="ECO:0000256" key="9">
    <source>
        <dbReference type="ARBA" id="ARBA00023136"/>
    </source>
</evidence>
<evidence type="ECO:0000259" key="14">
    <source>
        <dbReference type="Pfam" id="PF03717"/>
    </source>
</evidence>
<organism evidence="15 16">
    <name type="scientific">Paenibacillus popilliae ATCC 14706</name>
    <dbReference type="NCBI Taxonomy" id="1212764"/>
    <lineage>
        <taxon>Bacteria</taxon>
        <taxon>Bacillati</taxon>
        <taxon>Bacillota</taxon>
        <taxon>Bacilli</taxon>
        <taxon>Bacillales</taxon>
        <taxon>Paenibacillaceae</taxon>
        <taxon>Paenibacillus</taxon>
    </lineage>
</organism>
<evidence type="ECO:0000313" key="15">
    <source>
        <dbReference type="EMBL" id="GAC41951.1"/>
    </source>
</evidence>
<dbReference type="EMBL" id="BALG01000056">
    <property type="protein sequence ID" value="GAC41951.1"/>
    <property type="molecule type" value="Genomic_DNA"/>
</dbReference>
<feature type="region of interest" description="Disordered" evidence="11">
    <location>
        <begin position="686"/>
        <end position="707"/>
    </location>
</feature>
<dbReference type="InterPro" id="IPR050515">
    <property type="entry name" value="Beta-lactam/transpept"/>
</dbReference>
<dbReference type="SUPFAM" id="SSF56601">
    <property type="entry name" value="beta-lactamase/transpeptidase-like"/>
    <property type="match status" value="1"/>
</dbReference>
<keyword evidence="15" id="KW-0132">Cell division</keyword>
<evidence type="ECO:0000256" key="4">
    <source>
        <dbReference type="ARBA" id="ARBA00022475"/>
    </source>
</evidence>
<keyword evidence="15" id="KW-0131">Cell cycle</keyword>
<dbReference type="PANTHER" id="PTHR30627">
    <property type="entry name" value="PEPTIDOGLYCAN D,D-TRANSPEPTIDASE"/>
    <property type="match status" value="1"/>
</dbReference>
<feature type="domain" description="Penicillin-binding protein transpeptidase" evidence="13">
    <location>
        <begin position="326"/>
        <end position="669"/>
    </location>
</feature>
<dbReference type="GO" id="GO:0009252">
    <property type="term" value="P:peptidoglycan biosynthetic process"/>
    <property type="evidence" value="ECO:0007669"/>
    <property type="project" value="UniProtKB-KW"/>
</dbReference>
<evidence type="ECO:0000256" key="2">
    <source>
        <dbReference type="ARBA" id="ARBA00004236"/>
    </source>
</evidence>
<dbReference type="Gene3D" id="3.40.710.10">
    <property type="entry name" value="DD-peptidase/beta-lactamase superfamily"/>
    <property type="match status" value="1"/>
</dbReference>
<evidence type="ECO:0000256" key="10">
    <source>
        <dbReference type="ARBA" id="ARBA00023316"/>
    </source>
</evidence>
<dbReference type="InterPro" id="IPR005311">
    <property type="entry name" value="PBP_dimer"/>
</dbReference>
<dbReference type="GO" id="GO:0071555">
    <property type="term" value="P:cell wall organization"/>
    <property type="evidence" value="ECO:0007669"/>
    <property type="project" value="UniProtKB-KW"/>
</dbReference>
<feature type="domain" description="Penicillin-binding protein dimerisation" evidence="14">
    <location>
        <begin position="66"/>
        <end position="274"/>
    </location>
</feature>
<evidence type="ECO:0000313" key="16">
    <source>
        <dbReference type="Proteomes" id="UP000029453"/>
    </source>
</evidence>
<keyword evidence="5 12" id="KW-0812">Transmembrane</keyword>
<dbReference type="AlphaFoldDB" id="M9LNJ2"/>
<keyword evidence="4" id="KW-1003">Cell membrane</keyword>
<dbReference type="GO" id="GO:0051301">
    <property type="term" value="P:cell division"/>
    <property type="evidence" value="ECO:0007669"/>
    <property type="project" value="UniProtKB-KW"/>
</dbReference>
<feature type="transmembrane region" description="Helical" evidence="12">
    <location>
        <begin position="21"/>
        <end position="42"/>
    </location>
</feature>
<gene>
    <name evidence="15" type="ORF">PPOP_1308</name>
</gene>
<dbReference type="GO" id="GO:0005886">
    <property type="term" value="C:plasma membrane"/>
    <property type="evidence" value="ECO:0007669"/>
    <property type="project" value="UniProtKB-SubCell"/>
</dbReference>
<dbReference type="GO" id="GO:0008360">
    <property type="term" value="P:regulation of cell shape"/>
    <property type="evidence" value="ECO:0007669"/>
    <property type="project" value="UniProtKB-KW"/>
</dbReference>
<dbReference type="Gene3D" id="3.90.1310.10">
    <property type="entry name" value="Penicillin-binding protein 2a (Domain 2)"/>
    <property type="match status" value="1"/>
</dbReference>
<dbReference type="GO" id="GO:0008658">
    <property type="term" value="F:penicillin binding"/>
    <property type="evidence" value="ECO:0007669"/>
    <property type="project" value="InterPro"/>
</dbReference>
<comment type="similarity">
    <text evidence="3">Belongs to the transpeptidase family.</text>
</comment>
<dbReference type="Pfam" id="PF03717">
    <property type="entry name" value="PBP_dimer"/>
    <property type="match status" value="1"/>
</dbReference>
<evidence type="ECO:0000259" key="13">
    <source>
        <dbReference type="Pfam" id="PF00905"/>
    </source>
</evidence>
<evidence type="ECO:0000256" key="3">
    <source>
        <dbReference type="ARBA" id="ARBA00007171"/>
    </source>
</evidence>
<evidence type="ECO:0000256" key="5">
    <source>
        <dbReference type="ARBA" id="ARBA00022692"/>
    </source>
</evidence>
<comment type="caution">
    <text evidence="15">The sequence shown here is derived from an EMBL/GenBank/DDBJ whole genome shotgun (WGS) entry which is preliminary data.</text>
</comment>
<dbReference type="GO" id="GO:0071972">
    <property type="term" value="F:peptidoglycan L,D-transpeptidase activity"/>
    <property type="evidence" value="ECO:0007669"/>
    <property type="project" value="TreeGrafter"/>
</dbReference>
<accession>M9LNJ2</accession>
<evidence type="ECO:0000256" key="8">
    <source>
        <dbReference type="ARBA" id="ARBA00022989"/>
    </source>
</evidence>
<evidence type="ECO:0000256" key="12">
    <source>
        <dbReference type="SAM" id="Phobius"/>
    </source>
</evidence>
<dbReference type="InterPro" id="IPR012338">
    <property type="entry name" value="Beta-lactam/transpept-like"/>
</dbReference>
<sequence>MNHPHDDSEKREMANRRKFSFRLNLFFFMTFAIFSVLIVRLATLQFVEGSSLKKQEYELIYKAAPIAPLRGTILDASGQLIAYSTSTQSLYFNIEKNYGDPSSGKLTKVQQENRAEAYALAKRLAETFQQYGQPEEKTLTANRIYHVLMDLSSRVNYSYTPRIIKTGLTRQEVAFFLEHKPEFPGIDIVEDSVRNYHPMAVQTVGYLKKFKGVRADPGFYQDLFDNRNKLPQEKLYLDYEDVGFDGIERMYQEELRGLNGVKKFPVNVANRVIGPMEVTKPQRGNDIHLTIHRDIQKATEEAIMRTLEKIRSSTNLSERAPNARTGFAVAMETETGHVVSIASMPDYQPDVWKNGSISPENYKKYQYYLLNGAIRDVPAPYEDNNERMKHPGSVVYLGSTMKPLTVLIGLQEKLFSPGETYSDYGYAEIGRAGSVRRIWNSGNASFGPIRPSMALQVSSNSFMIDMVGKRLYNLPTVNSRNGLAIWDEYMEAFGLGVLTGSGLPLEQPGRKDYLIDAEQNSVQSALAGASFGQMGKYTTLQLAQYAATLANRGERIKPQLVSKITDGNGQVIRTFGREVLNRTKIEDKYWRIVEDGMSKVTSHGFDGFPYPYYRKTGTSQQQGVNGEMLDNAVFIAYAPQDKPKLAVAVVVPEGGFGAYGAAPIARAIFDAYDEIYGLTGKPKKKAKEVANRSGRKPARPGVRDNRHASHLTGMVRIRYLNALAFL</sequence>
<dbReference type="InterPro" id="IPR036138">
    <property type="entry name" value="PBP_dimer_sf"/>
</dbReference>
<dbReference type="SUPFAM" id="SSF56519">
    <property type="entry name" value="Penicillin binding protein dimerisation domain"/>
    <property type="match status" value="1"/>
</dbReference>
<evidence type="ECO:0000256" key="7">
    <source>
        <dbReference type="ARBA" id="ARBA00022984"/>
    </source>
</evidence>
<dbReference type="RefSeq" id="WP_006285335.1">
    <property type="nucleotide sequence ID" value="NZ_BALG01000056.1"/>
</dbReference>
<keyword evidence="10" id="KW-0961">Cell wall biogenesis/degradation</keyword>
<comment type="subcellular location">
    <subcellularLocation>
        <location evidence="2">Cell membrane</location>
    </subcellularLocation>
    <subcellularLocation>
        <location evidence="1">Membrane</location>
        <topology evidence="1">Single-pass membrane protein</topology>
    </subcellularLocation>
</comment>
<evidence type="ECO:0000256" key="11">
    <source>
        <dbReference type="SAM" id="MobiDB-lite"/>
    </source>
</evidence>
<proteinExistence type="inferred from homology"/>